<dbReference type="GeneID" id="34301731"/>
<dbReference type="EMBL" id="FBSY01000007">
    <property type="protein sequence ID" value="CUW11452.1"/>
    <property type="molecule type" value="Genomic_DNA"/>
</dbReference>
<name>A0A9Q3SZ72_9LACO</name>
<comment type="caution">
    <text evidence="3">The sequence shown here is derived from an EMBL/GenBank/DDBJ whole genome shotgun (WGS) entry which is preliminary data.</text>
</comment>
<accession>A0A9Q3SZ72</accession>
<protein>
    <submittedName>
        <fullName evidence="3">DUF2185 domain-containing protein</fullName>
    </submittedName>
</protein>
<dbReference type="EMBL" id="JAHBFI010000016">
    <property type="protein sequence ID" value="MBZ5962754.1"/>
    <property type="molecule type" value="Genomic_DNA"/>
</dbReference>
<keyword evidence="4" id="KW-1185">Reference proteome</keyword>
<dbReference type="RefSeq" id="WP_010382826.1">
    <property type="nucleotide sequence ID" value="NZ_BPKT01000007.1"/>
</dbReference>
<reference evidence="2 4" key="1">
    <citation type="submission" date="2015-12" db="EMBL/GenBank/DDBJ databases">
        <authorList>
            <person name="Andreevskaya M."/>
        </authorList>
    </citation>
    <scope>NUCLEOTIDE SEQUENCE [LARGE SCALE GENOMIC DNA]</scope>
    <source>
        <strain evidence="2 4">C122c</strain>
    </source>
</reference>
<gene>
    <name evidence="2" type="ORF">C122C_0938</name>
    <name evidence="3" type="ORF">KIJ12_06300</name>
</gene>
<proteinExistence type="predicted"/>
<dbReference type="Proteomes" id="UP000752647">
    <property type="component" value="Unassembled WGS sequence"/>
</dbReference>
<organism evidence="3 5">
    <name type="scientific">Leuconostoc gasicomitatum</name>
    <dbReference type="NCBI Taxonomy" id="115778"/>
    <lineage>
        <taxon>Bacteria</taxon>
        <taxon>Bacillati</taxon>
        <taxon>Bacillota</taxon>
        <taxon>Bacilli</taxon>
        <taxon>Lactobacillales</taxon>
        <taxon>Lactobacillaceae</taxon>
        <taxon>Leuconostoc</taxon>
        <taxon>Leuconostoc gelidum group</taxon>
    </lineage>
</organism>
<dbReference type="AlphaFoldDB" id="A0A9Q3SZ72"/>
<evidence type="ECO:0000259" key="1">
    <source>
        <dbReference type="Pfam" id="PF09951"/>
    </source>
</evidence>
<feature type="domain" description="Immunity protein Imm33" evidence="1">
    <location>
        <begin position="12"/>
        <end position="91"/>
    </location>
</feature>
<dbReference type="InterPro" id="IPR018689">
    <property type="entry name" value="Imm33_dom"/>
</dbReference>
<evidence type="ECO:0000313" key="4">
    <source>
        <dbReference type="Proteomes" id="UP000199271"/>
    </source>
</evidence>
<reference evidence="3" key="2">
    <citation type="submission" date="2021-05" db="EMBL/GenBank/DDBJ databases">
        <title>Pangenome of Leuconostoc gelidum warrants species status for Leuconostoc gelidum subsp. gasicomitatum.</title>
        <authorList>
            <person name="Johansson P."/>
            <person name="Sade E."/>
            <person name="Hultman J."/>
            <person name="Auvinen P."/>
            <person name="Bjorkroth J."/>
        </authorList>
    </citation>
    <scope>NUCLEOTIDE SEQUENCE</scope>
    <source>
        <strain evidence="3">A.21.4</strain>
    </source>
</reference>
<sequence>MRSVFNQPEAVVLASKHLIDGTGNLRWIYRELAPTTSQDSGWLLFADNDTAQWNENSENFMPLVIETALAIEPSLINVLDLPYGTDLMLDKRVNVKGWWDPKTHTPVWLSDGTVTPNIEIVAGDVMENDSK</sequence>
<dbReference type="Pfam" id="PF09951">
    <property type="entry name" value="Imm33"/>
    <property type="match status" value="1"/>
</dbReference>
<evidence type="ECO:0000313" key="3">
    <source>
        <dbReference type="EMBL" id="MBZ5962754.1"/>
    </source>
</evidence>
<dbReference type="Proteomes" id="UP000199271">
    <property type="component" value="Unassembled WGS sequence"/>
</dbReference>
<evidence type="ECO:0000313" key="5">
    <source>
        <dbReference type="Proteomes" id="UP000752647"/>
    </source>
</evidence>
<dbReference type="OMA" id="WIYRELA"/>
<evidence type="ECO:0000313" key="2">
    <source>
        <dbReference type="EMBL" id="CUW11452.1"/>
    </source>
</evidence>